<reference evidence="3" key="1">
    <citation type="journal article" date="2020" name="J. ISSAAS">
        <title>Lactobacilli and other gastrointestinal microbiota of Peromyscus leucopus, reservoir host for agents of Lyme disease and other zoonoses in North America.</title>
        <authorList>
            <person name="Milovic A."/>
            <person name="Bassam K."/>
            <person name="Shao H."/>
            <person name="Chatzistamou I."/>
            <person name="Tufts D.M."/>
            <person name="Diuk-Wasser M."/>
            <person name="Barbour A.G."/>
        </authorList>
    </citation>
    <scope>NUCLEOTIDE SEQUENCE</scope>
    <source>
        <strain evidence="3">LL90</strain>
    </source>
</reference>
<dbReference type="PRINTS" id="PR00507">
    <property type="entry name" value="N12N6MTFRASE"/>
</dbReference>
<comment type="similarity">
    <text evidence="1">Belongs to the N(4)/N(6)-methyltransferase family.</text>
</comment>
<dbReference type="EMBL" id="MN990730">
    <property type="protein sequence ID" value="QIM10498.1"/>
    <property type="molecule type" value="Genomic_DNA"/>
</dbReference>
<protein>
    <recommendedName>
        <fullName evidence="2">DNA methylase adenine-specific domain-containing protein</fullName>
    </recommendedName>
</protein>
<proteinExistence type="inferred from homology"/>
<evidence type="ECO:0000259" key="2">
    <source>
        <dbReference type="Pfam" id="PF02384"/>
    </source>
</evidence>
<dbReference type="InterPro" id="IPR029063">
    <property type="entry name" value="SAM-dependent_MTases_sf"/>
</dbReference>
<organism evidence="3">
    <name type="scientific">uncultured Alphaproteobacteria bacterium</name>
    <dbReference type="NCBI Taxonomy" id="91750"/>
    <lineage>
        <taxon>Bacteria</taxon>
        <taxon>Pseudomonadati</taxon>
        <taxon>Pseudomonadota</taxon>
        <taxon>Alphaproteobacteria</taxon>
        <taxon>environmental samples</taxon>
    </lineage>
</organism>
<name>A0A6G8F2W0_9PROT</name>
<dbReference type="InterPro" id="IPR003356">
    <property type="entry name" value="DNA_methylase_A-5"/>
</dbReference>
<dbReference type="Pfam" id="PF02384">
    <property type="entry name" value="N6_Mtase"/>
    <property type="match status" value="1"/>
</dbReference>
<dbReference type="SUPFAM" id="SSF53335">
    <property type="entry name" value="S-adenosyl-L-methionine-dependent methyltransferases"/>
    <property type="match status" value="1"/>
</dbReference>
<evidence type="ECO:0000313" key="3">
    <source>
        <dbReference type="EMBL" id="QIM10498.1"/>
    </source>
</evidence>
<accession>A0A6G8F2W0</accession>
<gene>
    <name evidence="3" type="ORF">PlAlph_3900</name>
</gene>
<dbReference type="AlphaFoldDB" id="A0A6G8F2W0"/>
<dbReference type="GO" id="GO:0003677">
    <property type="term" value="F:DNA binding"/>
    <property type="evidence" value="ECO:0007669"/>
    <property type="project" value="InterPro"/>
</dbReference>
<dbReference type="GO" id="GO:0008170">
    <property type="term" value="F:N-methyltransferase activity"/>
    <property type="evidence" value="ECO:0007669"/>
    <property type="project" value="InterPro"/>
</dbReference>
<feature type="domain" description="DNA methylase adenine-specific" evidence="2">
    <location>
        <begin position="162"/>
        <end position="264"/>
    </location>
</feature>
<sequence length="281" mass="31840">MSDQLAFDFTLPTLQAPAVRFPPHSVPEPEVRRLSALASKPNAPAEDTFIYGGGSAKEAEFFKMFDRLSAESNRALHTVFDDFCLMGRCIVHNFGMQEPLLARYMPKYEQCHTEYHEREKYYKQPQIVLILNMLKALSELLAWQPDDYLGRYFGQMRLDKHFHGQFFTPVHICEFMAAITFGDGLPPEKPYVKVAEPACGSGAMIIGLIRHLQKQKLNNLGGKLLIMATDIDQLCVNMAYLQLGILGLSVRITHGNTLTNEAWDAFDTPNLQINNCLGYFK</sequence>
<evidence type="ECO:0000256" key="1">
    <source>
        <dbReference type="ARBA" id="ARBA00006594"/>
    </source>
</evidence>
<dbReference type="Gene3D" id="3.40.50.150">
    <property type="entry name" value="Vaccinia Virus protein VP39"/>
    <property type="match status" value="1"/>
</dbReference>